<comment type="caution">
    <text evidence="2">The sequence shown here is derived from an EMBL/GenBank/DDBJ whole genome shotgun (WGS) entry which is preliminary data.</text>
</comment>
<evidence type="ECO:0000313" key="3">
    <source>
        <dbReference type="Proteomes" id="UP001501536"/>
    </source>
</evidence>
<organism evidence="2 3">
    <name type="scientific">Zhihengliuella alba</name>
    <dbReference type="NCBI Taxonomy" id="547018"/>
    <lineage>
        <taxon>Bacteria</taxon>
        <taxon>Bacillati</taxon>
        <taxon>Actinomycetota</taxon>
        <taxon>Actinomycetes</taxon>
        <taxon>Micrococcales</taxon>
        <taxon>Micrococcaceae</taxon>
        <taxon>Zhihengliuella</taxon>
    </lineage>
</organism>
<gene>
    <name evidence="2" type="ORF">GCM10022377_02290</name>
</gene>
<dbReference type="PANTHER" id="PTHR43317:SF1">
    <property type="entry name" value="THERMOSPERMINE SYNTHASE ACAULIS5"/>
    <property type="match status" value="1"/>
</dbReference>
<protein>
    <submittedName>
        <fullName evidence="2">Fused MFS/spermidine synthase</fullName>
    </submittedName>
</protein>
<dbReference type="Proteomes" id="UP001501536">
    <property type="component" value="Unassembled WGS sequence"/>
</dbReference>
<reference evidence="3" key="1">
    <citation type="journal article" date="2019" name="Int. J. Syst. Evol. Microbiol.">
        <title>The Global Catalogue of Microorganisms (GCM) 10K type strain sequencing project: providing services to taxonomists for standard genome sequencing and annotation.</title>
        <authorList>
            <consortium name="The Broad Institute Genomics Platform"/>
            <consortium name="The Broad Institute Genome Sequencing Center for Infectious Disease"/>
            <person name="Wu L."/>
            <person name="Ma J."/>
        </authorList>
    </citation>
    <scope>NUCLEOTIDE SEQUENCE [LARGE SCALE GENOMIC DNA]</scope>
    <source>
        <strain evidence="3">JCM 16961</strain>
    </source>
</reference>
<dbReference type="InterPro" id="IPR029063">
    <property type="entry name" value="SAM-dependent_MTases_sf"/>
</dbReference>
<dbReference type="SUPFAM" id="SSF53335">
    <property type="entry name" value="S-adenosyl-L-methionine-dependent methyltransferases"/>
    <property type="match status" value="1"/>
</dbReference>
<dbReference type="EMBL" id="BAABCJ010000001">
    <property type="protein sequence ID" value="GAA3693256.1"/>
    <property type="molecule type" value="Genomic_DNA"/>
</dbReference>
<name>A0ABP7CQK6_9MICC</name>
<dbReference type="NCBIfam" id="NF037959">
    <property type="entry name" value="MFS_SpdSyn"/>
    <property type="match status" value="1"/>
</dbReference>
<accession>A0ABP7CQK6</accession>
<sequence>MSPHALNRSLSMASGSVARVIADPLQDGAVILLVGEAEQSHVHLDDQRRIFYEYLQRVSHAIDARFTPDSAGRMAPLRILHLGAGALTLPRSIGLRRPGSRQVVVDIERELVDFVIGLVALPAGLRMGRDIVSVVDDAREYVEGLSASEPGHEATFDAVVLDIFTGRDSPAHLADPDFYRLLRERLGPRGLLLVNVGDDEGMHFAREQIRALRGVFADVLATGAAELFTGRYAGNIVAVASESPFSAAELDQLAGAGPFPGSTLQGVDLDGFSRG</sequence>
<dbReference type="PANTHER" id="PTHR43317">
    <property type="entry name" value="THERMOSPERMINE SYNTHASE ACAULIS5"/>
    <property type="match status" value="1"/>
</dbReference>
<keyword evidence="3" id="KW-1185">Reference proteome</keyword>
<dbReference type="Gene3D" id="3.40.50.150">
    <property type="entry name" value="Vaccinia Virus protein VP39"/>
    <property type="match status" value="1"/>
</dbReference>
<keyword evidence="1" id="KW-0620">Polyamine biosynthesis</keyword>
<dbReference type="RefSeq" id="WP_344878757.1">
    <property type="nucleotide sequence ID" value="NZ_BAABCJ010000001.1"/>
</dbReference>
<evidence type="ECO:0000313" key="2">
    <source>
        <dbReference type="EMBL" id="GAA3693256.1"/>
    </source>
</evidence>
<proteinExistence type="predicted"/>
<evidence type="ECO:0000256" key="1">
    <source>
        <dbReference type="ARBA" id="ARBA00023115"/>
    </source>
</evidence>